<evidence type="ECO:0000256" key="18">
    <source>
        <dbReference type="PIRSR" id="PIRSR038895-1"/>
    </source>
</evidence>
<dbReference type="SUPFAM" id="SSF53623">
    <property type="entry name" value="MurD-like peptide ligases, catalytic domain"/>
    <property type="match status" value="1"/>
</dbReference>
<keyword evidence="7 17" id="KW-0554">One-carbon metabolism</keyword>
<dbReference type="InterPro" id="IPR001645">
    <property type="entry name" value="Folylpolyglutamate_synth"/>
</dbReference>
<dbReference type="NCBIfam" id="TIGR01499">
    <property type="entry name" value="folC"/>
    <property type="match status" value="1"/>
</dbReference>
<dbReference type="EMBL" id="JANBUO010000018">
    <property type="protein sequence ID" value="KAJ2808895.1"/>
    <property type="molecule type" value="Genomic_DNA"/>
</dbReference>
<dbReference type="Proteomes" id="UP001140094">
    <property type="component" value="Unassembled WGS sequence"/>
</dbReference>
<evidence type="ECO:0000256" key="6">
    <source>
        <dbReference type="ARBA" id="ARBA00022490"/>
    </source>
</evidence>
<dbReference type="PROSITE" id="PS01011">
    <property type="entry name" value="FOLYLPOLYGLU_SYNT_1"/>
    <property type="match status" value="1"/>
</dbReference>
<comment type="function">
    <text evidence="17">Catalyzes conversion of folates to polyglutamate derivatives allowing concentration of folate compounds in the cell and the intracellular retention of these cofactors, which are important substrates for most of the folate-dependent enzymes that are involved in one-carbon transfer reactions involved in purine, pyrimidine and amino acid synthesis.</text>
</comment>
<keyword evidence="10 18" id="KW-0547">Nucleotide-binding</keyword>
<dbReference type="Gene3D" id="3.40.1190.10">
    <property type="entry name" value="Mur-like, catalytic domain"/>
    <property type="match status" value="1"/>
</dbReference>
<evidence type="ECO:0000256" key="13">
    <source>
        <dbReference type="ARBA" id="ARBA00022842"/>
    </source>
</evidence>
<comment type="pathway">
    <text evidence="4 17">Cofactor biosynthesis; tetrahydrofolylpolyglutamate biosynthesis.</text>
</comment>
<feature type="binding site" evidence="19">
    <location>
        <position position="182"/>
    </location>
    <ligand>
        <name>Mg(2+)</name>
        <dbReference type="ChEBI" id="CHEBI:18420"/>
        <label>1</label>
    </ligand>
</feature>
<keyword evidence="12 18" id="KW-0067">ATP-binding</keyword>
<keyword evidence="6" id="KW-0963">Cytoplasm</keyword>
<keyword evidence="11" id="KW-0999">Mitochondrion inner membrane</keyword>
<evidence type="ECO:0000256" key="19">
    <source>
        <dbReference type="PIRSR" id="PIRSR038895-2"/>
    </source>
</evidence>
<evidence type="ECO:0000256" key="8">
    <source>
        <dbReference type="ARBA" id="ARBA00022598"/>
    </source>
</evidence>
<dbReference type="InterPro" id="IPR023600">
    <property type="entry name" value="Folylpolyglutamate_synth_euk"/>
</dbReference>
<evidence type="ECO:0000256" key="1">
    <source>
        <dbReference type="ARBA" id="ARBA00004273"/>
    </source>
</evidence>
<feature type="binding site" evidence="18">
    <location>
        <position position="317"/>
    </location>
    <ligand>
        <name>ATP</name>
        <dbReference type="ChEBI" id="CHEBI:30616"/>
    </ligand>
</feature>
<dbReference type="GO" id="GO:0005743">
    <property type="term" value="C:mitochondrial inner membrane"/>
    <property type="evidence" value="ECO:0007669"/>
    <property type="project" value="UniProtKB-SubCell"/>
</dbReference>
<dbReference type="AlphaFoldDB" id="A0A9W8I0V9"/>
<dbReference type="GO" id="GO:0005524">
    <property type="term" value="F:ATP binding"/>
    <property type="evidence" value="ECO:0007669"/>
    <property type="project" value="UniProtKB-KW"/>
</dbReference>
<comment type="catalytic activity">
    <reaction evidence="16 17">
        <text>(6S)-5,6,7,8-tetrahydrofolyl-(gamma-L-Glu)(n) + L-glutamate + ATP = (6S)-5,6,7,8-tetrahydrofolyl-(gamma-L-Glu)(n+1) + ADP + phosphate + H(+)</text>
        <dbReference type="Rhea" id="RHEA:10580"/>
        <dbReference type="Rhea" id="RHEA-COMP:14738"/>
        <dbReference type="Rhea" id="RHEA-COMP:14740"/>
        <dbReference type="ChEBI" id="CHEBI:15378"/>
        <dbReference type="ChEBI" id="CHEBI:29985"/>
        <dbReference type="ChEBI" id="CHEBI:30616"/>
        <dbReference type="ChEBI" id="CHEBI:43474"/>
        <dbReference type="ChEBI" id="CHEBI:141005"/>
        <dbReference type="ChEBI" id="CHEBI:456216"/>
        <dbReference type="EC" id="6.3.2.17"/>
    </reaction>
</comment>
<keyword evidence="14" id="KW-0496">Mitochondrion</keyword>
<reference evidence="20" key="1">
    <citation type="submission" date="2022-07" db="EMBL/GenBank/DDBJ databases">
        <title>Phylogenomic reconstructions and comparative analyses of Kickxellomycotina fungi.</title>
        <authorList>
            <person name="Reynolds N.K."/>
            <person name="Stajich J.E."/>
            <person name="Barry K."/>
            <person name="Grigoriev I.V."/>
            <person name="Crous P."/>
            <person name="Smith M.E."/>
        </authorList>
    </citation>
    <scope>NUCLEOTIDE SEQUENCE</scope>
    <source>
        <strain evidence="20">NRRL 1565</strain>
    </source>
</reference>
<dbReference type="PANTHER" id="PTHR11136:SF5">
    <property type="entry name" value="FOLYLPOLYGLUTAMATE SYNTHASE, MITOCHONDRIAL"/>
    <property type="match status" value="1"/>
</dbReference>
<evidence type="ECO:0000256" key="4">
    <source>
        <dbReference type="ARBA" id="ARBA00005150"/>
    </source>
</evidence>
<evidence type="ECO:0000256" key="15">
    <source>
        <dbReference type="ARBA" id="ARBA00023136"/>
    </source>
</evidence>
<comment type="subcellular location">
    <subcellularLocation>
        <location evidence="3">Cytoplasm</location>
    </subcellularLocation>
    <subcellularLocation>
        <location evidence="1">Mitochondrion inner membrane</location>
    </subcellularLocation>
    <subcellularLocation>
        <location evidence="2">Mitochondrion matrix</location>
    </subcellularLocation>
</comment>
<dbReference type="SUPFAM" id="SSF53244">
    <property type="entry name" value="MurD-like peptide ligases, peptide-binding domain"/>
    <property type="match status" value="1"/>
</dbReference>
<evidence type="ECO:0000256" key="10">
    <source>
        <dbReference type="ARBA" id="ARBA00022741"/>
    </source>
</evidence>
<feature type="binding site" evidence="19">
    <location>
        <position position="106"/>
    </location>
    <ligand>
        <name>Mg(2+)</name>
        <dbReference type="ChEBI" id="CHEBI:18420"/>
        <label>1</label>
    </ligand>
</feature>
<keyword evidence="21" id="KW-1185">Reference proteome</keyword>
<dbReference type="GO" id="GO:0004326">
    <property type="term" value="F:tetrahydrofolylpolyglutamate synthase activity"/>
    <property type="evidence" value="ECO:0007669"/>
    <property type="project" value="UniProtKB-EC"/>
</dbReference>
<dbReference type="GO" id="GO:0046872">
    <property type="term" value="F:metal ion binding"/>
    <property type="evidence" value="ECO:0007669"/>
    <property type="project" value="UniProtKB-KW"/>
</dbReference>
<dbReference type="PANTHER" id="PTHR11136">
    <property type="entry name" value="FOLYLPOLYGLUTAMATE SYNTHASE-RELATED"/>
    <property type="match status" value="1"/>
</dbReference>
<evidence type="ECO:0000313" key="21">
    <source>
        <dbReference type="Proteomes" id="UP001140094"/>
    </source>
</evidence>
<keyword evidence="9 19" id="KW-0479">Metal-binding</keyword>
<evidence type="ECO:0000256" key="16">
    <source>
        <dbReference type="ARBA" id="ARBA00047493"/>
    </source>
</evidence>
<dbReference type="GO" id="GO:0005829">
    <property type="term" value="C:cytosol"/>
    <property type="evidence" value="ECO:0007669"/>
    <property type="project" value="TreeGrafter"/>
</dbReference>
<feature type="binding site" evidence="19">
    <location>
        <position position="210"/>
    </location>
    <ligand>
        <name>Mg(2+)</name>
        <dbReference type="ChEBI" id="CHEBI:18420"/>
        <label>1</label>
    </ligand>
</feature>
<evidence type="ECO:0000313" key="20">
    <source>
        <dbReference type="EMBL" id="KAJ2808895.1"/>
    </source>
</evidence>
<dbReference type="GO" id="GO:0005759">
    <property type="term" value="C:mitochondrial matrix"/>
    <property type="evidence" value="ECO:0007669"/>
    <property type="project" value="UniProtKB-SubCell"/>
</dbReference>
<keyword evidence="8 17" id="KW-0436">Ligase</keyword>
<dbReference type="InterPro" id="IPR036615">
    <property type="entry name" value="Mur_ligase_C_dom_sf"/>
</dbReference>
<comment type="similarity">
    <text evidence="5 17">Belongs to the folylpolyglutamate synthase family.</text>
</comment>
<proteinExistence type="inferred from homology"/>
<keyword evidence="13 19" id="KW-0460">Magnesium</keyword>
<evidence type="ECO:0000256" key="14">
    <source>
        <dbReference type="ARBA" id="ARBA00023128"/>
    </source>
</evidence>
<evidence type="ECO:0000256" key="3">
    <source>
        <dbReference type="ARBA" id="ARBA00004496"/>
    </source>
</evidence>
<evidence type="ECO:0000256" key="12">
    <source>
        <dbReference type="ARBA" id="ARBA00022840"/>
    </source>
</evidence>
<protein>
    <recommendedName>
        <fullName evidence="17">Folylpolyglutamate synthase</fullName>
        <ecNumber evidence="17">6.3.2.17</ecNumber>
    </recommendedName>
    <alternativeName>
        <fullName evidence="17">Folylpoly-gamma-glutamate synthetase</fullName>
    </alternativeName>
    <alternativeName>
        <fullName evidence="17">Tetrahydrofolylpolyglutamate synthase</fullName>
    </alternativeName>
</protein>
<dbReference type="InterPro" id="IPR036565">
    <property type="entry name" value="Mur-like_cat_sf"/>
</dbReference>
<dbReference type="OrthoDB" id="5212574at2759"/>
<evidence type="ECO:0000256" key="9">
    <source>
        <dbReference type="ARBA" id="ARBA00022723"/>
    </source>
</evidence>
<organism evidence="20 21">
    <name type="scientific">Coemansia guatemalensis</name>
    <dbReference type="NCBI Taxonomy" id="2761395"/>
    <lineage>
        <taxon>Eukaryota</taxon>
        <taxon>Fungi</taxon>
        <taxon>Fungi incertae sedis</taxon>
        <taxon>Zoopagomycota</taxon>
        <taxon>Kickxellomycotina</taxon>
        <taxon>Kickxellomycetes</taxon>
        <taxon>Kickxellales</taxon>
        <taxon>Kickxellaceae</taxon>
        <taxon>Coemansia</taxon>
    </lineage>
</organism>
<dbReference type="EC" id="6.3.2.17" evidence="17"/>
<evidence type="ECO:0000256" key="5">
    <source>
        <dbReference type="ARBA" id="ARBA00008276"/>
    </source>
</evidence>
<comment type="cofactor">
    <cofactor evidence="17">
        <name>a monovalent cation</name>
        <dbReference type="ChEBI" id="CHEBI:60242"/>
    </cofactor>
    <text evidence="17">A monovalent cation.</text>
</comment>
<evidence type="ECO:0000256" key="7">
    <source>
        <dbReference type="ARBA" id="ARBA00022563"/>
    </source>
</evidence>
<keyword evidence="15" id="KW-0472">Membrane</keyword>
<comment type="caution">
    <text evidence="20">The sequence shown here is derived from an EMBL/GenBank/DDBJ whole genome shotgun (WGS) entry which is preliminary data.</text>
</comment>
<dbReference type="PIRSF" id="PIRSF038895">
    <property type="entry name" value="FPGS"/>
    <property type="match status" value="1"/>
</dbReference>
<dbReference type="PROSITE" id="PS01012">
    <property type="entry name" value="FOLYLPOLYGLU_SYNT_2"/>
    <property type="match status" value="1"/>
</dbReference>
<dbReference type="Gene3D" id="3.90.190.20">
    <property type="entry name" value="Mur ligase, C-terminal domain"/>
    <property type="match status" value="1"/>
</dbReference>
<sequence>MPPPATATAPTECIDSRTYESAVHDLNSLQSNYQTLQQIKESGGQLNEYSLPEFEAFIEKTGHTVTDLNRLNVIHITGTKGKGSTCAFVDSVLRQTGKLKVGLYTSPHLIEVRERIRINGEPLSREAFGKYFYQVYDKIRASKPELRKVHEGSPDMPMYFRFLTLMAFHAFLAEGVDVAVVEVGVGGQYDSTNVIRQPVVCGIASLGLDHQAALGATIDQIAWHKAGIIKPRVPVFTVSQPHDALNVIRQRAEKCSAPLQVVTPLPDTQELGIPGIHQRTNAALASALCHTFSQRTGHVISATCIADGLRLAQWPGRSQRFVSPRNPKLTWFVDGAHTIESISACAQWFASLDHPSRCLLLFNPAKGRESKELLATLLEVTGECQWIGAVFCPNVSVSRADSINKNMPEDADLAIQHDAAQVWESLQPSSSAPAAAKHIVPSINRAVELIESKYADAPLHVLVTGSMHLVGGVLDIAKGSI</sequence>
<dbReference type="GO" id="GO:0006730">
    <property type="term" value="P:one-carbon metabolic process"/>
    <property type="evidence" value="ECO:0007669"/>
    <property type="project" value="UniProtKB-KW"/>
</dbReference>
<evidence type="ECO:0000256" key="11">
    <source>
        <dbReference type="ARBA" id="ARBA00022792"/>
    </source>
</evidence>
<gene>
    <name evidence="20" type="primary">MET7</name>
    <name evidence="20" type="ORF">H4R20_000540</name>
</gene>
<evidence type="ECO:0000256" key="2">
    <source>
        <dbReference type="ARBA" id="ARBA00004305"/>
    </source>
</evidence>
<dbReference type="InterPro" id="IPR018109">
    <property type="entry name" value="Folylpolyglutamate_synth_CS"/>
</dbReference>
<feature type="binding site" evidence="18">
    <location>
        <position position="334"/>
    </location>
    <ligand>
        <name>ATP</name>
        <dbReference type="ChEBI" id="CHEBI:30616"/>
    </ligand>
</feature>
<accession>A0A9W8I0V9</accession>
<evidence type="ECO:0000256" key="17">
    <source>
        <dbReference type="PIRNR" id="PIRNR038895"/>
    </source>
</evidence>
<name>A0A9W8I0V9_9FUNG</name>